<dbReference type="OrthoDB" id="10013407at2759"/>
<dbReference type="GO" id="GO:0046872">
    <property type="term" value="F:metal ion binding"/>
    <property type="evidence" value="ECO:0007669"/>
    <property type="project" value="UniProtKB-KW"/>
</dbReference>
<dbReference type="GeneID" id="54356374"/>
<dbReference type="GO" id="GO:0006508">
    <property type="term" value="P:proteolysis"/>
    <property type="evidence" value="ECO:0007669"/>
    <property type="project" value="UniProtKB-KW"/>
</dbReference>
<gene>
    <name evidence="3" type="ORF">M421DRAFT_99131</name>
</gene>
<evidence type="ECO:0000259" key="2">
    <source>
        <dbReference type="Pfam" id="PF04389"/>
    </source>
</evidence>
<dbReference type="InterPro" id="IPR007484">
    <property type="entry name" value="Peptidase_M28"/>
</dbReference>
<keyword evidence="1" id="KW-0479">Metal-binding</keyword>
<accession>A0A6A5S160</accession>
<keyword evidence="1" id="KW-0862">Zinc</keyword>
<comment type="similarity">
    <text evidence="1">Belongs to the peptidase M28 family.</text>
</comment>
<keyword evidence="1" id="KW-0645">Protease</keyword>
<dbReference type="InterPro" id="IPR036116">
    <property type="entry name" value="FN3_sf"/>
</dbReference>
<dbReference type="Proteomes" id="UP000800082">
    <property type="component" value="Unassembled WGS sequence"/>
</dbReference>
<dbReference type="InterPro" id="IPR003961">
    <property type="entry name" value="FN3_dom"/>
</dbReference>
<organism evidence="3 4">
    <name type="scientific">Didymella exigua CBS 183.55</name>
    <dbReference type="NCBI Taxonomy" id="1150837"/>
    <lineage>
        <taxon>Eukaryota</taxon>
        <taxon>Fungi</taxon>
        <taxon>Dikarya</taxon>
        <taxon>Ascomycota</taxon>
        <taxon>Pezizomycotina</taxon>
        <taxon>Dothideomycetes</taxon>
        <taxon>Pleosporomycetidae</taxon>
        <taxon>Pleosporales</taxon>
        <taxon>Pleosporineae</taxon>
        <taxon>Didymellaceae</taxon>
        <taxon>Didymella</taxon>
    </lineage>
</organism>
<keyword evidence="4" id="KW-1185">Reference proteome</keyword>
<evidence type="ECO:0000313" key="4">
    <source>
        <dbReference type="Proteomes" id="UP000800082"/>
    </source>
</evidence>
<evidence type="ECO:0000313" key="3">
    <source>
        <dbReference type="EMBL" id="KAF1931247.1"/>
    </source>
</evidence>
<name>A0A6A5S160_9PLEO</name>
<dbReference type="Pfam" id="PF04389">
    <property type="entry name" value="Peptidase_M28"/>
    <property type="match status" value="1"/>
</dbReference>
<dbReference type="CDD" id="cd00063">
    <property type="entry name" value="FN3"/>
    <property type="match status" value="1"/>
</dbReference>
<dbReference type="RefSeq" id="XP_033451495.1">
    <property type="nucleotide sequence ID" value="XM_033598707.1"/>
</dbReference>
<evidence type="ECO:0000256" key="1">
    <source>
        <dbReference type="RuleBase" id="RU361240"/>
    </source>
</evidence>
<proteinExistence type="inferred from homology"/>
<reference evidence="3" key="1">
    <citation type="journal article" date="2020" name="Stud. Mycol.">
        <title>101 Dothideomycetes genomes: a test case for predicting lifestyles and emergence of pathogens.</title>
        <authorList>
            <person name="Haridas S."/>
            <person name="Albert R."/>
            <person name="Binder M."/>
            <person name="Bloem J."/>
            <person name="Labutti K."/>
            <person name="Salamov A."/>
            <person name="Andreopoulos B."/>
            <person name="Baker S."/>
            <person name="Barry K."/>
            <person name="Bills G."/>
            <person name="Bluhm B."/>
            <person name="Cannon C."/>
            <person name="Castanera R."/>
            <person name="Culley D."/>
            <person name="Daum C."/>
            <person name="Ezra D."/>
            <person name="Gonzalez J."/>
            <person name="Henrissat B."/>
            <person name="Kuo A."/>
            <person name="Liang C."/>
            <person name="Lipzen A."/>
            <person name="Lutzoni F."/>
            <person name="Magnuson J."/>
            <person name="Mondo S."/>
            <person name="Nolan M."/>
            <person name="Ohm R."/>
            <person name="Pangilinan J."/>
            <person name="Park H.-J."/>
            <person name="Ramirez L."/>
            <person name="Alfaro M."/>
            <person name="Sun H."/>
            <person name="Tritt A."/>
            <person name="Yoshinaga Y."/>
            <person name="Zwiers L.-H."/>
            <person name="Turgeon B."/>
            <person name="Goodwin S."/>
            <person name="Spatafora J."/>
            <person name="Crous P."/>
            <person name="Grigoriev I."/>
        </authorList>
    </citation>
    <scope>NUCLEOTIDE SEQUENCE</scope>
    <source>
        <strain evidence="3">CBS 183.55</strain>
    </source>
</reference>
<keyword evidence="1" id="KW-0378">Hydrolase</keyword>
<dbReference type="GO" id="GO:0008233">
    <property type="term" value="F:peptidase activity"/>
    <property type="evidence" value="ECO:0007669"/>
    <property type="project" value="UniProtKB-KW"/>
</dbReference>
<dbReference type="EC" id="3.4.-.-" evidence="1"/>
<dbReference type="Gene3D" id="3.40.630.10">
    <property type="entry name" value="Zn peptidases"/>
    <property type="match status" value="2"/>
</dbReference>
<dbReference type="SUPFAM" id="SSF49265">
    <property type="entry name" value="Fibronectin type III"/>
    <property type="match status" value="1"/>
</dbReference>
<dbReference type="SUPFAM" id="SSF53187">
    <property type="entry name" value="Zn-dependent exopeptidases"/>
    <property type="match status" value="1"/>
</dbReference>
<sequence length="338" mass="38097">MWWGASTLPLATVGKALQQRLPDADLQAIIARISRANIEAIFIKYTGDNERILFSVKITAVVATLIGNKYPERRYAVVGHYDSRNSNPVDCEGAAPGAVDDLYRVYCFPFTGEEQGLLGAENLGQTYKNSPTSVAAMINLDMIGNLKAEGGMTDSYKIRLFCLGTPGENHSPSSNLGRHIYKVASIAFTQMTFLEAGFNGVWFVQANEDYTQQNQDIHIQYGKQYGDLVEFLDFEYNTRAAKVNQQKRGINVTASENYIQVRWTNPKGLKPDCYEIVYKETIEPHWTTVIEVGDMNWYNLTSATIHKDNEVFEVIRVGNGRYRSPTVPPFPFVRSRNY</sequence>
<dbReference type="EMBL" id="ML978961">
    <property type="protein sequence ID" value="KAF1931247.1"/>
    <property type="molecule type" value="Genomic_DNA"/>
</dbReference>
<feature type="domain" description="Peptidase M28" evidence="2">
    <location>
        <begin position="108"/>
        <end position="149"/>
    </location>
</feature>
<dbReference type="AlphaFoldDB" id="A0A6A5S160"/>
<protein>
    <recommendedName>
        <fullName evidence="1">Peptide hydrolase</fullName>
        <ecNumber evidence="1">3.4.-.-</ecNumber>
    </recommendedName>
</protein>